<feature type="domain" description="Cell envelope-related transcriptional attenuator" evidence="3">
    <location>
        <begin position="105"/>
        <end position="284"/>
    </location>
</feature>
<dbReference type="InterPro" id="IPR004474">
    <property type="entry name" value="LytR_CpsA_psr"/>
</dbReference>
<dbReference type="PANTHER" id="PTHR33392">
    <property type="entry name" value="POLYISOPRENYL-TEICHOIC ACID--PEPTIDOGLYCAN TEICHOIC ACID TRANSFERASE TAGU"/>
    <property type="match status" value="1"/>
</dbReference>
<organism evidence="4 5">
    <name type="scientific">candidate division WWE3 bacterium</name>
    <dbReference type="NCBI Taxonomy" id="2053526"/>
    <lineage>
        <taxon>Bacteria</taxon>
        <taxon>Katanobacteria</taxon>
    </lineage>
</organism>
<dbReference type="EMBL" id="JAGQKZ010000012">
    <property type="protein sequence ID" value="MCA9391966.1"/>
    <property type="molecule type" value="Genomic_DNA"/>
</dbReference>
<accession>A0A955LKE9</accession>
<evidence type="ECO:0000256" key="1">
    <source>
        <dbReference type="ARBA" id="ARBA00006068"/>
    </source>
</evidence>
<reference evidence="4" key="2">
    <citation type="journal article" date="2021" name="Microbiome">
        <title>Successional dynamics and alternative stable states in a saline activated sludge microbial community over 9 years.</title>
        <authorList>
            <person name="Wang Y."/>
            <person name="Ye J."/>
            <person name="Ju F."/>
            <person name="Liu L."/>
            <person name="Boyd J.A."/>
            <person name="Deng Y."/>
            <person name="Parks D.H."/>
            <person name="Jiang X."/>
            <person name="Yin X."/>
            <person name="Woodcroft B.J."/>
            <person name="Tyson G.W."/>
            <person name="Hugenholtz P."/>
            <person name="Polz M.F."/>
            <person name="Zhang T."/>
        </authorList>
    </citation>
    <scope>NUCLEOTIDE SEQUENCE</scope>
    <source>
        <strain evidence="4">HKST-UBA03</strain>
    </source>
</reference>
<comment type="caution">
    <text evidence="4">The sequence shown here is derived from an EMBL/GenBank/DDBJ whole genome shotgun (WGS) entry which is preliminary data.</text>
</comment>
<dbReference type="Gene3D" id="3.40.630.190">
    <property type="entry name" value="LCP protein"/>
    <property type="match status" value="1"/>
</dbReference>
<protein>
    <submittedName>
        <fullName evidence="4">LCP family protein</fullName>
    </submittedName>
</protein>
<evidence type="ECO:0000256" key="2">
    <source>
        <dbReference type="SAM" id="Phobius"/>
    </source>
</evidence>
<dbReference type="Proteomes" id="UP000751518">
    <property type="component" value="Unassembled WGS sequence"/>
</dbReference>
<comment type="similarity">
    <text evidence="1">Belongs to the LytR/CpsA/Psr (LCP) family.</text>
</comment>
<proteinExistence type="inferred from homology"/>
<keyword evidence="2" id="KW-0472">Membrane</keyword>
<sequence length="383" mass="42606">MNYRKFDYNKVNYHGTRERRSKRTGKQGSNKTVKALVVIFSLFVILFGAKLMLSPIVSAIASIVKESTATLSYLISHPELEEVNGVTNILLVGVDERFEGGTSLTDTIIILSYNHDTNSASMVSFPRDLWVRIPAFNNVGSYFTKINGVYTVGEEYGYSDENGGLGGGSGLLARVIQDHLDIPIQYYVRVNFDAFRNAIDAVGGVDIYVDEAFTDYQYPREGYENAPESSRYEVVSFDQGWQHMDGETALKYSRSRHAFGPEGSDFSRARRQQKVIMALKDKILSNDTLFNLSRIKNLYISLASEFDTNIQAAEVPAFYGLAKEQEDLTGIQTTVLSSGLDDPGSLLYVPNADDFGGAFVLLPRGGWSEVEDYVKGILYPSQP</sequence>
<reference evidence="4" key="1">
    <citation type="submission" date="2020-04" db="EMBL/GenBank/DDBJ databases">
        <authorList>
            <person name="Zhang T."/>
        </authorList>
    </citation>
    <scope>NUCLEOTIDE SEQUENCE</scope>
    <source>
        <strain evidence="4">HKST-UBA03</strain>
    </source>
</reference>
<evidence type="ECO:0000259" key="3">
    <source>
        <dbReference type="Pfam" id="PF03816"/>
    </source>
</evidence>
<evidence type="ECO:0000313" key="4">
    <source>
        <dbReference type="EMBL" id="MCA9391966.1"/>
    </source>
</evidence>
<gene>
    <name evidence="4" type="ORF">KC614_02050</name>
</gene>
<keyword evidence="2" id="KW-1133">Transmembrane helix</keyword>
<feature type="transmembrane region" description="Helical" evidence="2">
    <location>
        <begin position="32"/>
        <end position="53"/>
    </location>
</feature>
<dbReference type="AlphaFoldDB" id="A0A955LKE9"/>
<dbReference type="InterPro" id="IPR050922">
    <property type="entry name" value="LytR/CpsA/Psr_CW_biosynth"/>
</dbReference>
<dbReference type="NCBIfam" id="TIGR00350">
    <property type="entry name" value="lytR_cpsA_psr"/>
    <property type="match status" value="1"/>
</dbReference>
<name>A0A955LKE9_UNCKA</name>
<dbReference type="Pfam" id="PF03816">
    <property type="entry name" value="LytR_cpsA_psr"/>
    <property type="match status" value="1"/>
</dbReference>
<evidence type="ECO:0000313" key="5">
    <source>
        <dbReference type="Proteomes" id="UP000751518"/>
    </source>
</evidence>
<dbReference type="PANTHER" id="PTHR33392:SF6">
    <property type="entry name" value="POLYISOPRENYL-TEICHOIC ACID--PEPTIDOGLYCAN TEICHOIC ACID TRANSFERASE TAGU"/>
    <property type="match status" value="1"/>
</dbReference>
<keyword evidence="2" id="KW-0812">Transmembrane</keyword>